<dbReference type="Proteomes" id="UP001501333">
    <property type="component" value="Unassembled WGS sequence"/>
</dbReference>
<feature type="domain" description="Glycosyltransferase subfamily 4-like N-terminal" evidence="2">
    <location>
        <begin position="13"/>
        <end position="171"/>
    </location>
</feature>
<proteinExistence type="predicted"/>
<evidence type="ECO:0000313" key="3">
    <source>
        <dbReference type="EMBL" id="GAA4120580.1"/>
    </source>
</evidence>
<dbReference type="Pfam" id="PF13439">
    <property type="entry name" value="Glyco_transf_4"/>
    <property type="match status" value="1"/>
</dbReference>
<protein>
    <submittedName>
        <fullName evidence="3">Glycosyltransferase family 1 protein</fullName>
    </submittedName>
</protein>
<dbReference type="InterPro" id="IPR028098">
    <property type="entry name" value="Glyco_trans_4-like_N"/>
</dbReference>
<evidence type="ECO:0000259" key="1">
    <source>
        <dbReference type="Pfam" id="PF00534"/>
    </source>
</evidence>
<dbReference type="PANTHER" id="PTHR12526">
    <property type="entry name" value="GLYCOSYLTRANSFERASE"/>
    <property type="match status" value="1"/>
</dbReference>
<comment type="caution">
    <text evidence="3">The sequence shown here is derived from an EMBL/GenBank/DDBJ whole genome shotgun (WGS) entry which is preliminary data.</text>
</comment>
<accession>A0ABP7XKB4</accession>
<dbReference type="PANTHER" id="PTHR12526:SF630">
    <property type="entry name" value="GLYCOSYLTRANSFERASE"/>
    <property type="match status" value="1"/>
</dbReference>
<gene>
    <name evidence="3" type="ORF">GCM10022250_01260</name>
</gene>
<dbReference type="EMBL" id="BAABAO010000001">
    <property type="protein sequence ID" value="GAA4120580.1"/>
    <property type="molecule type" value="Genomic_DNA"/>
</dbReference>
<organism evidence="3 4">
    <name type="scientific">Flavobacterium chungbukense</name>
    <dbReference type="NCBI Taxonomy" id="877464"/>
    <lineage>
        <taxon>Bacteria</taxon>
        <taxon>Pseudomonadati</taxon>
        <taxon>Bacteroidota</taxon>
        <taxon>Flavobacteriia</taxon>
        <taxon>Flavobacteriales</taxon>
        <taxon>Flavobacteriaceae</taxon>
        <taxon>Flavobacterium</taxon>
    </lineage>
</organism>
<keyword evidence="4" id="KW-1185">Reference proteome</keyword>
<dbReference type="SUPFAM" id="SSF53756">
    <property type="entry name" value="UDP-Glycosyltransferase/glycogen phosphorylase"/>
    <property type="match status" value="1"/>
</dbReference>
<feature type="domain" description="Glycosyl transferase family 1" evidence="1">
    <location>
        <begin position="186"/>
        <end position="338"/>
    </location>
</feature>
<evidence type="ECO:0000259" key="2">
    <source>
        <dbReference type="Pfam" id="PF13439"/>
    </source>
</evidence>
<dbReference type="Pfam" id="PF00534">
    <property type="entry name" value="Glycos_transf_1"/>
    <property type="match status" value="1"/>
</dbReference>
<dbReference type="InterPro" id="IPR001296">
    <property type="entry name" value="Glyco_trans_1"/>
</dbReference>
<reference evidence="4" key="1">
    <citation type="journal article" date="2019" name="Int. J. Syst. Evol. Microbiol.">
        <title>The Global Catalogue of Microorganisms (GCM) 10K type strain sequencing project: providing services to taxonomists for standard genome sequencing and annotation.</title>
        <authorList>
            <consortium name="The Broad Institute Genomics Platform"/>
            <consortium name="The Broad Institute Genome Sequencing Center for Infectious Disease"/>
            <person name="Wu L."/>
            <person name="Ma J."/>
        </authorList>
    </citation>
    <scope>NUCLEOTIDE SEQUENCE [LARGE SCALE GENOMIC DNA]</scope>
    <source>
        <strain evidence="4">JCM 17386</strain>
    </source>
</reference>
<dbReference type="Gene3D" id="3.40.50.2000">
    <property type="entry name" value="Glycogen Phosphorylase B"/>
    <property type="match status" value="2"/>
</dbReference>
<name>A0ABP7XKB4_9FLAO</name>
<evidence type="ECO:0000313" key="4">
    <source>
        <dbReference type="Proteomes" id="UP001501333"/>
    </source>
</evidence>
<dbReference type="RefSeq" id="WP_229354948.1">
    <property type="nucleotide sequence ID" value="NZ_BAABAO010000001.1"/>
</dbReference>
<sequence length="368" mass="41904">MRILQIINNLSTGGAEKLIIESIPLLQKKGIEVDLLVLDNTFTPYMKQLKELNCCNIYSLGTGNLYNPFNVFKIIPYLKKYELIHVHLFPAQYWVAIAKILSFSKVKLIFTEHNTSNKRMQNFIFRTLDRNIYRFYNKVICITNEVKDVLIKYCKFKSKDIIVIENGINLDTIINSKPLLKNQINNEILESDKLIIQIAGFRAQKDQKTVIRALKYLNEDVKLVLVGEGDLMDDCIELADHLGLGRRVFFLGVRIDVPNLLKTADLSVVSSHWEGFGLAAVEGMASGKPVIASNVPGLSNVVQDGGVLFEKGNEKELAKIIIKFFSDNDYYNKVANSGLEVSKRFSINFMIEKQLSQYKDLFKSGYEK</sequence>